<dbReference type="AlphaFoldDB" id="A0AAV0BBQ2"/>
<dbReference type="GO" id="GO:0008270">
    <property type="term" value="F:zinc ion binding"/>
    <property type="evidence" value="ECO:0007669"/>
    <property type="project" value="UniProtKB-KW"/>
</dbReference>
<dbReference type="CDD" id="cd00303">
    <property type="entry name" value="retropepsin_like"/>
    <property type="match status" value="1"/>
</dbReference>
<evidence type="ECO:0000259" key="6">
    <source>
        <dbReference type="PROSITE" id="PS50175"/>
    </source>
</evidence>
<dbReference type="EMBL" id="CALTRL010005159">
    <property type="protein sequence ID" value="CAH7684074.1"/>
    <property type="molecule type" value="Genomic_DNA"/>
</dbReference>
<evidence type="ECO:0000256" key="3">
    <source>
        <dbReference type="PROSITE-ProRule" id="PRU00047"/>
    </source>
</evidence>
<reference evidence="7" key="1">
    <citation type="submission" date="2022-06" db="EMBL/GenBank/DDBJ databases">
        <authorList>
            <consortium name="SYNGENTA / RWTH Aachen University"/>
        </authorList>
    </citation>
    <scope>NUCLEOTIDE SEQUENCE</scope>
</reference>
<sequence length="1093" mass="124323">MVSQTRPTYQSPLDEANQEEPRLQTPGNRRGTRATPERRNLTKIKPMDKRLIFDGTNVEKFIQRYEVAAAVDGAAGEDVVLQVGIFAKDEDIQEEIEEMEGYLQRDCKLLKNEMIDKWGDRDILRRYTKDDLVDLSIRRKFMAEFNTILKYLTRNGYLHHEDEAKDLLLNSLSTDLRRLVSRELAKQGGLVRAKDGGYPTPPLSTLKEFIENEVEAMRVLDSGYGRKNIKAGRETRPREAIRTFGLKTSKVSSTDETEKKLDTLTEAFKRISQKLDQISQPRTQQYQKPAEGKSTMIISPSHVPYRPAQQFSKQLKCYYCFKEGHTVQRCPVSNQDILSGRVAREPQGYVLPDGSLIPYDITRPIAPINEEKTQNNQVNQLEMLEISPELFQKVKEELNQKHKFEEELLVLPGDEEYRSSYGMLESWDPPVISSNHFESSYFLRGVRASKEPNPPEPQTSRIRKEDNVKEQLKEEEYEMSGRMPSSSKKPMNEPTKGPIIRDPAKVQQALEKIEKVRREEFEKVKHARMEEKKKQQQKEEAEKLRKQMEEEDDLESQEIITSNQEEATRRIRPQYQAAQAVLKRIFDTPVSLSVGELTAVSPTIAEEIKKLVSKKKVTEDQSEVNTGGIHQDMPPADLKSSEGGLTYTCPLGFVKAQLGTNGGTVTALVDSGASMNIIPENETVKLGIPVVALHMKLRGIGGHISDIVGVAENTPVFLAGHKRRAHFFIARGAVHVDPVGRLLLKEVSDKVLRIWAKALLTTKIMTNETRKLHHKGLLPFLTLTVTEYDSKGHTKMDYQAYWLRAPLDAGVLQTDLIDCVDLLRKGRLENIKELRLQTDGVKPLRIQEGTTDAAHLPNERIRMLNLEKGSNVLDFSSKPNRGLGRWVHQQMLSSISWDWRRKGWKEELAKLKVKLSKAINGAGEDLGLPIKGMRMDNGGDIVFYNVCLGRPFLVDYDIGLNFSQGKGDMFNFEDEKGKTICFPICKPNTQGWEKDIPEGVQKQKELKTNLGSIMRVNSGLGAGDYRNLKKEYDQESVYIGYISQENSSQEEKPEYLEEEKDSLTINLPGHKLMDEDFGLILPSISGEKFFYNL</sequence>
<dbReference type="PROSITE" id="PS50158">
    <property type="entry name" value="ZF_CCHC"/>
    <property type="match status" value="1"/>
</dbReference>
<evidence type="ECO:0008006" key="9">
    <source>
        <dbReference type="Google" id="ProtNLM"/>
    </source>
</evidence>
<feature type="domain" description="Peptidase A2" evidence="6">
    <location>
        <begin position="665"/>
        <end position="702"/>
    </location>
</feature>
<evidence type="ECO:0000313" key="7">
    <source>
        <dbReference type="EMBL" id="CAH7684074.1"/>
    </source>
</evidence>
<keyword evidence="3" id="KW-0863">Zinc-finger</keyword>
<keyword evidence="3" id="KW-0862">Zinc</keyword>
<evidence type="ECO:0000256" key="4">
    <source>
        <dbReference type="SAM" id="MobiDB-lite"/>
    </source>
</evidence>
<keyword evidence="8" id="KW-1185">Reference proteome</keyword>
<dbReference type="Gene3D" id="2.40.70.10">
    <property type="entry name" value="Acid Proteases"/>
    <property type="match status" value="1"/>
</dbReference>
<keyword evidence="3" id="KW-0479">Metal-binding</keyword>
<evidence type="ECO:0000256" key="2">
    <source>
        <dbReference type="ARBA" id="ARBA00022801"/>
    </source>
</evidence>
<dbReference type="InterPro" id="IPR001995">
    <property type="entry name" value="Peptidase_A2_cat"/>
</dbReference>
<dbReference type="InterPro" id="IPR021109">
    <property type="entry name" value="Peptidase_aspartic_dom_sf"/>
</dbReference>
<dbReference type="PROSITE" id="PS50175">
    <property type="entry name" value="ASP_PROT_RETROV"/>
    <property type="match status" value="1"/>
</dbReference>
<accession>A0AAV0BBQ2</accession>
<dbReference type="GO" id="GO:0004190">
    <property type="term" value="F:aspartic-type endopeptidase activity"/>
    <property type="evidence" value="ECO:0007669"/>
    <property type="project" value="UniProtKB-KW"/>
</dbReference>
<evidence type="ECO:0000313" key="8">
    <source>
        <dbReference type="Proteomes" id="UP001153365"/>
    </source>
</evidence>
<feature type="region of interest" description="Disordered" evidence="4">
    <location>
        <begin position="1"/>
        <end position="40"/>
    </location>
</feature>
<keyword evidence="1" id="KW-0645">Protease</keyword>
<name>A0AAV0BBQ2_PHAPC</name>
<dbReference type="GO" id="GO:0006508">
    <property type="term" value="P:proteolysis"/>
    <property type="evidence" value="ECO:0007669"/>
    <property type="project" value="InterPro"/>
</dbReference>
<keyword evidence="2" id="KW-0378">Hydrolase</keyword>
<dbReference type="GO" id="GO:0003676">
    <property type="term" value="F:nucleic acid binding"/>
    <property type="evidence" value="ECO:0007669"/>
    <property type="project" value="InterPro"/>
</dbReference>
<keyword evidence="1" id="KW-0064">Aspartyl protease</keyword>
<dbReference type="PROSITE" id="PS00141">
    <property type="entry name" value="ASP_PROTEASE"/>
    <property type="match status" value="1"/>
</dbReference>
<proteinExistence type="predicted"/>
<feature type="compositionally biased region" description="Basic and acidic residues" evidence="4">
    <location>
        <begin position="462"/>
        <end position="474"/>
    </location>
</feature>
<comment type="caution">
    <text evidence="7">The sequence shown here is derived from an EMBL/GenBank/DDBJ whole genome shotgun (WGS) entry which is preliminary data.</text>
</comment>
<feature type="region of interest" description="Disordered" evidence="4">
    <location>
        <begin position="525"/>
        <end position="557"/>
    </location>
</feature>
<dbReference type="Proteomes" id="UP001153365">
    <property type="component" value="Unassembled WGS sequence"/>
</dbReference>
<protein>
    <recommendedName>
        <fullName evidence="9">CCHC-type domain-containing protein</fullName>
    </recommendedName>
</protein>
<dbReference type="Pfam" id="PF13650">
    <property type="entry name" value="Asp_protease_2"/>
    <property type="match status" value="1"/>
</dbReference>
<dbReference type="InterPro" id="IPR001969">
    <property type="entry name" value="Aspartic_peptidase_AS"/>
</dbReference>
<feature type="domain" description="CCHC-type" evidence="5">
    <location>
        <begin position="316"/>
        <end position="331"/>
    </location>
</feature>
<evidence type="ECO:0000259" key="5">
    <source>
        <dbReference type="PROSITE" id="PS50158"/>
    </source>
</evidence>
<evidence type="ECO:0000256" key="1">
    <source>
        <dbReference type="ARBA" id="ARBA00022750"/>
    </source>
</evidence>
<dbReference type="InterPro" id="IPR001878">
    <property type="entry name" value="Znf_CCHC"/>
</dbReference>
<feature type="compositionally biased region" description="Basic and acidic residues" evidence="4">
    <location>
        <begin position="525"/>
        <end position="548"/>
    </location>
</feature>
<organism evidence="7 8">
    <name type="scientific">Phakopsora pachyrhizi</name>
    <name type="common">Asian soybean rust disease fungus</name>
    <dbReference type="NCBI Taxonomy" id="170000"/>
    <lineage>
        <taxon>Eukaryota</taxon>
        <taxon>Fungi</taxon>
        <taxon>Dikarya</taxon>
        <taxon>Basidiomycota</taxon>
        <taxon>Pucciniomycotina</taxon>
        <taxon>Pucciniomycetes</taxon>
        <taxon>Pucciniales</taxon>
        <taxon>Phakopsoraceae</taxon>
        <taxon>Phakopsora</taxon>
    </lineage>
</organism>
<feature type="compositionally biased region" description="Polar residues" evidence="4">
    <location>
        <begin position="1"/>
        <end position="11"/>
    </location>
</feature>
<gene>
    <name evidence="7" type="ORF">PPACK8108_LOCUS18044</name>
</gene>
<dbReference type="SUPFAM" id="SSF50630">
    <property type="entry name" value="Acid proteases"/>
    <property type="match status" value="1"/>
</dbReference>
<feature type="region of interest" description="Disordered" evidence="4">
    <location>
        <begin position="446"/>
        <end position="502"/>
    </location>
</feature>